<dbReference type="Proteomes" id="UP000770330">
    <property type="component" value="Unassembled WGS sequence"/>
</dbReference>
<reference evidence="1" key="1">
    <citation type="submission" date="2020-04" db="EMBL/GenBank/DDBJ databases">
        <title>Deep metagenomics examines the oral microbiome during advanced dental caries in children, revealing novel taxa and co-occurrences with host molecules.</title>
        <authorList>
            <person name="Baker J.L."/>
            <person name="Morton J.T."/>
            <person name="Dinis M."/>
            <person name="Alvarez R."/>
            <person name="Tran N.C."/>
            <person name="Knight R."/>
            <person name="Edlund A."/>
        </authorList>
    </citation>
    <scope>NUCLEOTIDE SEQUENCE</scope>
    <source>
        <strain evidence="1">JCVI_39_bin.18</strain>
    </source>
</reference>
<evidence type="ECO:0000313" key="2">
    <source>
        <dbReference type="Proteomes" id="UP000770330"/>
    </source>
</evidence>
<proteinExistence type="predicted"/>
<accession>A0A930PR14</accession>
<sequence>MEKMTCGSVDYERVRASWRYERTGAVWRMRARRAWESEINSPMFDPMAGAQATVLIADNRTEEQSSYGLRHWSHCRAQEALLSLGAEIAARWARVFLGSRCAFAFKIEEDVEGIVFGGEEVLDATLDGSVPRIMLCDDADSARILERYRRAAALASCLEMGKVEHLFLERFDTTTRSWAIEEAAMLTTWEVLNGFERWMEDCGKAREQVQAWLDGGRETGPVTLFDIAHPEGLTLEDAITQVQDMAQRLYPSTQTDTVFFTDSKFEEWNRDMQAFLSTHGHPLPSPTVRAFCIWMSRYAPLTSHMQDKLKDWRVDKLTAAAQEFAWVCPVIEDAAVMDAWAQYEAHLTQTA</sequence>
<dbReference type="RefSeq" id="WP_303945688.1">
    <property type="nucleotide sequence ID" value="NZ_JABZXO010000032.1"/>
</dbReference>
<comment type="caution">
    <text evidence="1">The sequence shown here is derived from an EMBL/GenBank/DDBJ whole genome shotgun (WGS) entry which is preliminary data.</text>
</comment>
<protein>
    <submittedName>
        <fullName evidence="1">Uncharacterized protein</fullName>
    </submittedName>
</protein>
<gene>
    <name evidence="1" type="ORF">HXO61_09100</name>
</gene>
<name>A0A930PR14_9MICC</name>
<dbReference type="AlphaFoldDB" id="A0A930PR14"/>
<dbReference type="EMBL" id="JABZXO010000032">
    <property type="protein sequence ID" value="MBF1658066.1"/>
    <property type="molecule type" value="Genomic_DNA"/>
</dbReference>
<evidence type="ECO:0000313" key="1">
    <source>
        <dbReference type="EMBL" id="MBF1658066.1"/>
    </source>
</evidence>
<organism evidence="1 2">
    <name type="scientific">Rothia mucilaginosa</name>
    <dbReference type="NCBI Taxonomy" id="43675"/>
    <lineage>
        <taxon>Bacteria</taxon>
        <taxon>Bacillati</taxon>
        <taxon>Actinomycetota</taxon>
        <taxon>Actinomycetes</taxon>
        <taxon>Micrococcales</taxon>
        <taxon>Micrococcaceae</taxon>
        <taxon>Rothia</taxon>
    </lineage>
</organism>